<organism evidence="2">
    <name type="scientific">Utricularia reniformis</name>
    <dbReference type="NCBI Taxonomy" id="192314"/>
    <lineage>
        <taxon>Eukaryota</taxon>
        <taxon>Viridiplantae</taxon>
        <taxon>Streptophyta</taxon>
        <taxon>Embryophyta</taxon>
        <taxon>Tracheophyta</taxon>
        <taxon>Spermatophyta</taxon>
        <taxon>Magnoliopsida</taxon>
        <taxon>eudicotyledons</taxon>
        <taxon>Gunneridae</taxon>
        <taxon>Pentapetalae</taxon>
        <taxon>asterids</taxon>
        <taxon>lamiids</taxon>
        <taxon>Lamiales</taxon>
        <taxon>Lentibulariaceae</taxon>
        <taxon>Utricularia</taxon>
    </lineage>
</organism>
<feature type="transmembrane region" description="Helical" evidence="1">
    <location>
        <begin position="12"/>
        <end position="30"/>
    </location>
</feature>
<accession>A0A1Y0B2T5</accession>
<dbReference type="EMBL" id="KY774314">
    <property type="protein sequence ID" value="ART31704.1"/>
    <property type="molecule type" value="Genomic_DNA"/>
</dbReference>
<name>A0A1Y0B2T5_9LAMI</name>
<keyword evidence="1" id="KW-0812">Transmembrane</keyword>
<evidence type="ECO:0000313" key="2">
    <source>
        <dbReference type="EMBL" id="ART31704.1"/>
    </source>
</evidence>
<gene>
    <name evidence="2" type="ORF">AEK19_MT1514</name>
</gene>
<keyword evidence="1" id="KW-0472">Membrane</keyword>
<reference evidence="2" key="1">
    <citation type="submission" date="2017-03" db="EMBL/GenBank/DDBJ databases">
        <title>The mitochondrial genome of the carnivorous plant Utricularia reniformis (Lentibulariaceae): structure, comparative analysis and evolutionary landmarks.</title>
        <authorList>
            <person name="Silva S.R."/>
            <person name="Alvarenga D.O."/>
            <person name="Michael T.P."/>
            <person name="Miranda V.F.O."/>
            <person name="Varani A.M."/>
        </authorList>
    </citation>
    <scope>NUCLEOTIDE SEQUENCE</scope>
</reference>
<protein>
    <submittedName>
        <fullName evidence="2">Uncharacterized protein</fullName>
    </submittedName>
</protein>
<keyword evidence="2" id="KW-0496">Mitochondrion</keyword>
<proteinExistence type="predicted"/>
<evidence type="ECO:0000256" key="1">
    <source>
        <dbReference type="SAM" id="Phobius"/>
    </source>
</evidence>
<keyword evidence="1" id="KW-1133">Transmembrane helix</keyword>
<sequence>MNPLLRSKLSGPSFSFVFVVASLFLWEFGLEKKERETYSIQLQSTSLFCKSLLS</sequence>
<geneLocation type="mitochondrion" evidence="2"/>
<dbReference type="AlphaFoldDB" id="A0A1Y0B2T5"/>